<dbReference type="FunFam" id="2.10.110.10:FF:000046">
    <property type="entry name" value="LIM/homeobox protein Lhx1"/>
    <property type="match status" value="1"/>
</dbReference>
<evidence type="ECO:0000256" key="1">
    <source>
        <dbReference type="ARBA" id="ARBA00004123"/>
    </source>
</evidence>
<dbReference type="GO" id="GO:0008270">
    <property type="term" value="F:zinc ion binding"/>
    <property type="evidence" value="ECO:0007669"/>
    <property type="project" value="InterPro"/>
</dbReference>
<comment type="subcellular location">
    <subcellularLocation>
        <location evidence="1 12 14">Nucleus</location>
    </subcellularLocation>
</comment>
<dbReference type="PROSITE" id="PS00027">
    <property type="entry name" value="HOMEOBOX_1"/>
    <property type="match status" value="1"/>
</dbReference>
<dbReference type="Proteomes" id="UP000316079">
    <property type="component" value="Unassembled WGS sequence"/>
</dbReference>
<keyword evidence="8 12" id="KW-0371">Homeobox</keyword>
<dbReference type="PANTHER" id="PTHR24208">
    <property type="entry name" value="LIM/HOMEOBOX PROTEIN LHX"/>
    <property type="match status" value="1"/>
</dbReference>
<dbReference type="CDD" id="cd09367">
    <property type="entry name" value="LIM1_Lhx1_Lhx5"/>
    <property type="match status" value="1"/>
</dbReference>
<dbReference type="Pfam" id="PF00412">
    <property type="entry name" value="LIM"/>
    <property type="match status" value="2"/>
</dbReference>
<dbReference type="Pfam" id="PF00046">
    <property type="entry name" value="Homeodomain"/>
    <property type="match status" value="1"/>
</dbReference>
<evidence type="ECO:0000259" key="17">
    <source>
        <dbReference type="PROSITE" id="PS50071"/>
    </source>
</evidence>
<evidence type="ECO:0000313" key="18">
    <source>
        <dbReference type="EMBL" id="TRY59335.1"/>
    </source>
</evidence>
<evidence type="ECO:0000256" key="6">
    <source>
        <dbReference type="ARBA" id="ARBA00023038"/>
    </source>
</evidence>
<dbReference type="SUPFAM" id="SSF46689">
    <property type="entry name" value="Homeodomain-like"/>
    <property type="match status" value="1"/>
</dbReference>
<evidence type="ECO:0000256" key="9">
    <source>
        <dbReference type="ARBA" id="ARBA00023242"/>
    </source>
</evidence>
<reference evidence="18 19" key="1">
    <citation type="journal article" date="2019" name="Sci. Data">
        <title>Hybrid genome assembly and annotation of Danionella translucida.</title>
        <authorList>
            <person name="Kadobianskyi M."/>
            <person name="Schulze L."/>
            <person name="Schuelke M."/>
            <person name="Judkewitz B."/>
        </authorList>
    </citation>
    <scope>NUCLEOTIDE SEQUENCE [LARGE SCALE GENOMIC DNA]</scope>
    <source>
        <strain evidence="18 19">Bolton</strain>
    </source>
</reference>
<feature type="domain" description="LIM zinc-binding" evidence="16">
    <location>
        <begin position="62"/>
        <end position="124"/>
    </location>
</feature>
<dbReference type="InterPro" id="IPR050453">
    <property type="entry name" value="LIM_Homeobox_TF"/>
</dbReference>
<dbReference type="Gene3D" id="2.10.110.10">
    <property type="entry name" value="Cysteine Rich Protein"/>
    <property type="match status" value="2"/>
</dbReference>
<dbReference type="GO" id="GO:0030182">
    <property type="term" value="P:neuron differentiation"/>
    <property type="evidence" value="ECO:0007669"/>
    <property type="project" value="TreeGrafter"/>
</dbReference>
<dbReference type="CDD" id="cd00086">
    <property type="entry name" value="homeodomain"/>
    <property type="match status" value="1"/>
</dbReference>
<proteinExistence type="predicted"/>
<evidence type="ECO:0000256" key="3">
    <source>
        <dbReference type="ARBA" id="ARBA00022723"/>
    </source>
</evidence>
<organism evidence="18 19">
    <name type="scientific">Danionella cerebrum</name>
    <dbReference type="NCBI Taxonomy" id="2873325"/>
    <lineage>
        <taxon>Eukaryota</taxon>
        <taxon>Metazoa</taxon>
        <taxon>Chordata</taxon>
        <taxon>Craniata</taxon>
        <taxon>Vertebrata</taxon>
        <taxon>Euteleostomi</taxon>
        <taxon>Actinopterygii</taxon>
        <taxon>Neopterygii</taxon>
        <taxon>Teleostei</taxon>
        <taxon>Ostariophysi</taxon>
        <taxon>Cypriniformes</taxon>
        <taxon>Danionidae</taxon>
        <taxon>Danioninae</taxon>
        <taxon>Danionella</taxon>
    </lineage>
</organism>
<feature type="region of interest" description="Disordered" evidence="15">
    <location>
        <begin position="342"/>
        <end position="366"/>
    </location>
</feature>
<dbReference type="GO" id="GO:0009653">
    <property type="term" value="P:anatomical structure morphogenesis"/>
    <property type="evidence" value="ECO:0007669"/>
    <property type="project" value="UniProtKB-ARBA"/>
</dbReference>
<dbReference type="InterPro" id="IPR001356">
    <property type="entry name" value="HD"/>
</dbReference>
<keyword evidence="9 12" id="KW-0539">Nucleus</keyword>
<evidence type="ECO:0000256" key="11">
    <source>
        <dbReference type="ARBA" id="ARBA00042641"/>
    </source>
</evidence>
<evidence type="ECO:0000256" key="12">
    <source>
        <dbReference type="PROSITE-ProRule" id="PRU00108"/>
    </source>
</evidence>
<keyword evidence="19" id="KW-1185">Reference proteome</keyword>
<comment type="caution">
    <text evidence="18">The sequence shown here is derived from an EMBL/GenBank/DDBJ whole genome shotgun (WGS) entry which is preliminary data.</text>
</comment>
<dbReference type="PANTHER" id="PTHR24208:SF106">
    <property type="entry name" value="LIM_HOMEOBOX PROTEIN LHX1"/>
    <property type="match status" value="1"/>
</dbReference>
<sequence>MVQCAGCERPILDRFLHSVLDRAWHAQCVQCWDCKDMLSERCFSREGRLYCKDDFFRRFGTKCGGCAQLIAPGDLVRKARSKVFHVNCFTCIICNKQLSTGEELYIIDGSKFVCKQDYLNNNAVNETNLLSITASSDPSLSPASQDPLEDDKDSESGLLSDKDTSNNENDEQNPVGKRRGPRTTIKAKQLETLKEAFAATPKPTRHIREQLAQETGLNMRVIQVWFQNRRSKERRMKTISALGPRRQVFFRGPRRIRALSDSMEQGNNVTSPHYSYYSEYTSDCYDPGANFDYYTQGPPSSLAQTPGDLAFMTSSGPAGTPLGSMEHHHGAHHPIIDSECFRDMLSDHPGDSSSPEPDLRVSTPPFTSLGTFRSQLASEMNQGTVW</sequence>
<dbReference type="InterPro" id="IPR049619">
    <property type="entry name" value="Lhx1/5_LIM2"/>
</dbReference>
<name>A0A553N1P8_9TELE</name>
<dbReference type="FunFam" id="2.10.110.10:FF:000006">
    <property type="entry name" value="LIM homeobox transcription factor 1-beta"/>
    <property type="match status" value="1"/>
</dbReference>
<feature type="compositionally biased region" description="Polar residues" evidence="15">
    <location>
        <begin position="135"/>
        <end position="144"/>
    </location>
</feature>
<dbReference type="EMBL" id="SRMA01027132">
    <property type="protein sequence ID" value="TRY59335.1"/>
    <property type="molecule type" value="Genomic_DNA"/>
</dbReference>
<evidence type="ECO:0000256" key="7">
    <source>
        <dbReference type="ARBA" id="ARBA00023125"/>
    </source>
</evidence>
<feature type="DNA-binding region" description="Homeobox" evidence="12">
    <location>
        <begin position="178"/>
        <end position="237"/>
    </location>
</feature>
<dbReference type="InterPro" id="IPR049618">
    <property type="entry name" value="Lhx1/5_LIM1"/>
</dbReference>
<evidence type="ECO:0000313" key="19">
    <source>
        <dbReference type="Proteomes" id="UP000316079"/>
    </source>
</evidence>
<protein>
    <recommendedName>
        <fullName evidence="10">LIM/homeobox protein Lhx1</fullName>
    </recommendedName>
    <alternativeName>
        <fullName evidence="11">Homeobox protein Lim-1</fullName>
    </alternativeName>
</protein>
<dbReference type="OrthoDB" id="10068367at2759"/>
<keyword evidence="6 13" id="KW-0440">LIM domain</keyword>
<gene>
    <name evidence="18" type="ORF">DNTS_026116</name>
</gene>
<keyword evidence="5 13" id="KW-0862">Zinc</keyword>
<evidence type="ECO:0000259" key="16">
    <source>
        <dbReference type="PROSITE" id="PS50023"/>
    </source>
</evidence>
<keyword evidence="4" id="KW-0677">Repeat</keyword>
<dbReference type="PROSITE" id="PS50071">
    <property type="entry name" value="HOMEOBOX_2"/>
    <property type="match status" value="1"/>
</dbReference>
<dbReference type="GO" id="GO:0000981">
    <property type="term" value="F:DNA-binding transcription factor activity, RNA polymerase II-specific"/>
    <property type="evidence" value="ECO:0007669"/>
    <property type="project" value="InterPro"/>
</dbReference>
<feature type="region of interest" description="Disordered" evidence="15">
    <location>
        <begin position="135"/>
        <end position="184"/>
    </location>
</feature>
<dbReference type="STRING" id="623744.A0A553N1P8"/>
<dbReference type="CDD" id="cd09375">
    <property type="entry name" value="LIM2_Lhx1_Lhx5"/>
    <property type="match status" value="1"/>
</dbReference>
<dbReference type="FunFam" id="1.10.10.60:FF:000075">
    <property type="entry name" value="LIM/homeobox protein Lhx1"/>
    <property type="match status" value="1"/>
</dbReference>
<evidence type="ECO:0000256" key="10">
    <source>
        <dbReference type="ARBA" id="ARBA00040542"/>
    </source>
</evidence>
<dbReference type="PROSITE" id="PS50023">
    <property type="entry name" value="LIM_DOMAIN_2"/>
    <property type="match status" value="2"/>
</dbReference>
<evidence type="ECO:0000256" key="14">
    <source>
        <dbReference type="RuleBase" id="RU000682"/>
    </source>
</evidence>
<accession>A0A553N1P8</accession>
<evidence type="ECO:0000256" key="8">
    <source>
        <dbReference type="ARBA" id="ARBA00023155"/>
    </source>
</evidence>
<dbReference type="InterPro" id="IPR001781">
    <property type="entry name" value="Znf_LIM"/>
</dbReference>
<evidence type="ECO:0000256" key="5">
    <source>
        <dbReference type="ARBA" id="ARBA00022833"/>
    </source>
</evidence>
<dbReference type="Gene3D" id="1.10.10.60">
    <property type="entry name" value="Homeodomain-like"/>
    <property type="match status" value="1"/>
</dbReference>
<dbReference type="InterPro" id="IPR017970">
    <property type="entry name" value="Homeobox_CS"/>
</dbReference>
<feature type="domain" description="Homeobox" evidence="17">
    <location>
        <begin position="176"/>
        <end position="236"/>
    </location>
</feature>
<keyword evidence="3 13" id="KW-0479">Metal-binding</keyword>
<evidence type="ECO:0000256" key="2">
    <source>
        <dbReference type="ARBA" id="ARBA00022473"/>
    </source>
</evidence>
<dbReference type="GO" id="GO:0005634">
    <property type="term" value="C:nucleus"/>
    <property type="evidence" value="ECO:0007669"/>
    <property type="project" value="UniProtKB-SubCell"/>
</dbReference>
<keyword evidence="7 12" id="KW-0238">DNA-binding</keyword>
<evidence type="ECO:0000256" key="13">
    <source>
        <dbReference type="PROSITE-ProRule" id="PRU00125"/>
    </source>
</evidence>
<keyword evidence="2" id="KW-0217">Developmental protein</keyword>
<evidence type="ECO:0000256" key="15">
    <source>
        <dbReference type="SAM" id="MobiDB-lite"/>
    </source>
</evidence>
<dbReference type="SMART" id="SM00389">
    <property type="entry name" value="HOX"/>
    <property type="match status" value="1"/>
</dbReference>
<dbReference type="AlphaFoldDB" id="A0A553N1P8"/>
<dbReference type="GO" id="GO:0000977">
    <property type="term" value="F:RNA polymerase II transcription regulatory region sequence-specific DNA binding"/>
    <property type="evidence" value="ECO:0007669"/>
    <property type="project" value="TreeGrafter"/>
</dbReference>
<dbReference type="SUPFAM" id="SSF57716">
    <property type="entry name" value="Glucocorticoid receptor-like (DNA-binding domain)"/>
    <property type="match status" value="2"/>
</dbReference>
<evidence type="ECO:0000256" key="4">
    <source>
        <dbReference type="ARBA" id="ARBA00022737"/>
    </source>
</evidence>
<dbReference type="InterPro" id="IPR009057">
    <property type="entry name" value="Homeodomain-like_sf"/>
</dbReference>
<feature type="domain" description="LIM zinc-binding" evidence="16">
    <location>
        <begin position="2"/>
        <end position="61"/>
    </location>
</feature>
<dbReference type="PROSITE" id="PS00478">
    <property type="entry name" value="LIM_DOMAIN_1"/>
    <property type="match status" value="2"/>
</dbReference>
<dbReference type="SMART" id="SM00132">
    <property type="entry name" value="LIM"/>
    <property type="match status" value="2"/>
</dbReference>